<dbReference type="EMBL" id="JACGWL010000014">
    <property type="protein sequence ID" value="KAK4388206.1"/>
    <property type="molecule type" value="Genomic_DNA"/>
</dbReference>
<evidence type="ECO:0000313" key="1">
    <source>
        <dbReference type="EMBL" id="KAK4388206.1"/>
    </source>
</evidence>
<proteinExistence type="predicted"/>
<dbReference type="Proteomes" id="UP001289374">
    <property type="component" value="Unassembled WGS sequence"/>
</dbReference>
<sequence>MVCKRKLRANKEVKTFKTELVEKGYTQRSGVGFEETYSPAAIGKSIRIPLAIAVYYDETNVDDIRSPSGYVFNHNGEVVARKSFKQDITIDSTTEVEYTSVSKAAKETVRMKNYIQELGVVSRISKLVVIFYDNNRTIV</sequence>
<gene>
    <name evidence="1" type="ORF">Sango_2427200</name>
</gene>
<accession>A0AAE2BK05</accession>
<reference evidence="1" key="2">
    <citation type="journal article" date="2024" name="Plant">
        <title>Genomic evolution and insights into agronomic trait innovations of Sesamum species.</title>
        <authorList>
            <person name="Miao H."/>
            <person name="Wang L."/>
            <person name="Qu L."/>
            <person name="Liu H."/>
            <person name="Sun Y."/>
            <person name="Le M."/>
            <person name="Wang Q."/>
            <person name="Wei S."/>
            <person name="Zheng Y."/>
            <person name="Lin W."/>
            <person name="Duan Y."/>
            <person name="Cao H."/>
            <person name="Xiong S."/>
            <person name="Wang X."/>
            <person name="Wei L."/>
            <person name="Li C."/>
            <person name="Ma Q."/>
            <person name="Ju M."/>
            <person name="Zhao R."/>
            <person name="Li G."/>
            <person name="Mu C."/>
            <person name="Tian Q."/>
            <person name="Mei H."/>
            <person name="Zhang T."/>
            <person name="Gao T."/>
            <person name="Zhang H."/>
        </authorList>
    </citation>
    <scope>NUCLEOTIDE SEQUENCE</scope>
    <source>
        <strain evidence="1">K16</strain>
    </source>
</reference>
<dbReference type="AlphaFoldDB" id="A0AAE2BK05"/>
<name>A0AAE2BK05_9LAMI</name>
<evidence type="ECO:0000313" key="2">
    <source>
        <dbReference type="Proteomes" id="UP001289374"/>
    </source>
</evidence>
<comment type="caution">
    <text evidence="1">The sequence shown here is derived from an EMBL/GenBank/DDBJ whole genome shotgun (WGS) entry which is preliminary data.</text>
</comment>
<protein>
    <recommendedName>
        <fullName evidence="3">Reverse transcriptase Ty1/copia-type domain-containing protein</fullName>
    </recommendedName>
</protein>
<evidence type="ECO:0008006" key="3">
    <source>
        <dbReference type="Google" id="ProtNLM"/>
    </source>
</evidence>
<reference evidence="1" key="1">
    <citation type="submission" date="2020-06" db="EMBL/GenBank/DDBJ databases">
        <authorList>
            <person name="Li T."/>
            <person name="Hu X."/>
            <person name="Zhang T."/>
            <person name="Song X."/>
            <person name="Zhang H."/>
            <person name="Dai N."/>
            <person name="Sheng W."/>
            <person name="Hou X."/>
            <person name="Wei L."/>
        </authorList>
    </citation>
    <scope>NUCLEOTIDE SEQUENCE</scope>
    <source>
        <strain evidence="1">K16</strain>
        <tissue evidence="1">Leaf</tissue>
    </source>
</reference>
<organism evidence="1 2">
    <name type="scientific">Sesamum angolense</name>
    <dbReference type="NCBI Taxonomy" id="2727404"/>
    <lineage>
        <taxon>Eukaryota</taxon>
        <taxon>Viridiplantae</taxon>
        <taxon>Streptophyta</taxon>
        <taxon>Embryophyta</taxon>
        <taxon>Tracheophyta</taxon>
        <taxon>Spermatophyta</taxon>
        <taxon>Magnoliopsida</taxon>
        <taxon>eudicotyledons</taxon>
        <taxon>Gunneridae</taxon>
        <taxon>Pentapetalae</taxon>
        <taxon>asterids</taxon>
        <taxon>lamiids</taxon>
        <taxon>Lamiales</taxon>
        <taxon>Pedaliaceae</taxon>
        <taxon>Sesamum</taxon>
    </lineage>
</organism>
<keyword evidence="2" id="KW-1185">Reference proteome</keyword>